<evidence type="ECO:0000313" key="2">
    <source>
        <dbReference type="Proteomes" id="UP000649617"/>
    </source>
</evidence>
<gene>
    <name evidence="1" type="ORF">SPIL2461_LOCUS2114</name>
</gene>
<dbReference type="AlphaFoldDB" id="A0A812JGI3"/>
<organism evidence="1 2">
    <name type="scientific">Symbiodinium pilosum</name>
    <name type="common">Dinoflagellate</name>
    <dbReference type="NCBI Taxonomy" id="2952"/>
    <lineage>
        <taxon>Eukaryota</taxon>
        <taxon>Sar</taxon>
        <taxon>Alveolata</taxon>
        <taxon>Dinophyceae</taxon>
        <taxon>Suessiales</taxon>
        <taxon>Symbiodiniaceae</taxon>
        <taxon>Symbiodinium</taxon>
    </lineage>
</organism>
<dbReference type="EMBL" id="CAJNIZ010002225">
    <property type="protein sequence ID" value="CAE7208069.1"/>
    <property type="molecule type" value="Genomic_DNA"/>
</dbReference>
<accession>A0A812JGI3</accession>
<protein>
    <submittedName>
        <fullName evidence="1">Uncharacterized protein</fullName>
    </submittedName>
</protein>
<keyword evidence="2" id="KW-1185">Reference proteome</keyword>
<reference evidence="1" key="1">
    <citation type="submission" date="2021-02" db="EMBL/GenBank/DDBJ databases">
        <authorList>
            <person name="Dougan E. K."/>
            <person name="Rhodes N."/>
            <person name="Thang M."/>
            <person name="Chan C."/>
        </authorList>
    </citation>
    <scope>NUCLEOTIDE SEQUENCE</scope>
</reference>
<sequence length="202" mass="22588">MRRRDAFPSFHSRDIIDQEIQQLCEQWPAILEDNTIIRKAQGRYRINGREVAVSLRMREATREEEESVSKTPSLEGSRVEGLESDDLIVRDGPLKQPFLDYVFDTGQKESYTMAEPEKVDAAKPAQWSKPLAPDLKGGQLAVQDDRLEAMGIAWKTLATSDALALSELPQMPLPPPLPRSSEPVQNAAGKGPCLLTMGFLER</sequence>
<dbReference type="Proteomes" id="UP000649617">
    <property type="component" value="Unassembled WGS sequence"/>
</dbReference>
<dbReference type="OrthoDB" id="442069at2759"/>
<name>A0A812JGI3_SYMPI</name>
<proteinExistence type="predicted"/>
<evidence type="ECO:0000313" key="1">
    <source>
        <dbReference type="EMBL" id="CAE7208069.1"/>
    </source>
</evidence>
<comment type="caution">
    <text evidence="1">The sequence shown here is derived from an EMBL/GenBank/DDBJ whole genome shotgun (WGS) entry which is preliminary data.</text>
</comment>